<name>A0A7W2JFJ7_9PSED</name>
<dbReference type="Proteomes" id="UP000556620">
    <property type="component" value="Unassembled WGS sequence"/>
</dbReference>
<sequence length="82" mass="9481">MLPLAFSHSPSRSYERLGYRIQQAVASPHVQKRQFVELRPAPDESSADWARILNDLEETTGIRVERLESGVIRIGWREFSEI</sequence>
<organism evidence="1 2">
    <name type="scientific">Pseudomonas juntendi</name>
    <dbReference type="NCBI Taxonomy" id="2666183"/>
    <lineage>
        <taxon>Bacteria</taxon>
        <taxon>Pseudomonadati</taxon>
        <taxon>Pseudomonadota</taxon>
        <taxon>Gammaproteobacteria</taxon>
        <taxon>Pseudomonadales</taxon>
        <taxon>Pseudomonadaceae</taxon>
        <taxon>Pseudomonas</taxon>
    </lineage>
</organism>
<accession>A0A7W2JFJ7</accession>
<dbReference type="InterPro" id="IPR012449">
    <property type="entry name" value="Phage_F116_Orf28"/>
</dbReference>
<gene>
    <name evidence="1" type="ORF">H4C44_02820</name>
</gene>
<reference evidence="1 2" key="1">
    <citation type="submission" date="2020-07" db="EMBL/GenBank/DDBJ databases">
        <title>Diversity of carbapenemase encoding genes among Pseudomonas putida group clinical isolates in a tertiary Brazilian hospital.</title>
        <authorList>
            <person name="Alberto-Lei F."/>
            <person name="Nodari C.S."/>
            <person name="Streling A.P."/>
            <person name="Paulino J.T."/>
            <person name="Bessa-Neto F.O."/>
            <person name="Cayo R."/>
            <person name="Gales A.C."/>
        </authorList>
    </citation>
    <scope>NUCLEOTIDE SEQUENCE [LARGE SCALE GENOMIC DNA]</scope>
    <source>
        <strain evidence="1 2">14535</strain>
    </source>
</reference>
<comment type="caution">
    <text evidence="1">The sequence shown here is derived from an EMBL/GenBank/DDBJ whole genome shotgun (WGS) entry which is preliminary data.</text>
</comment>
<dbReference type="Pfam" id="PF07867">
    <property type="entry name" value="DUF1654"/>
    <property type="match status" value="1"/>
</dbReference>
<protein>
    <submittedName>
        <fullName evidence="1">DUF1654 domain-containing protein</fullName>
    </submittedName>
</protein>
<dbReference type="RefSeq" id="WP_182366187.1">
    <property type="nucleotide sequence ID" value="NZ_JACGCU010000003.1"/>
</dbReference>
<dbReference type="EMBL" id="JACGCU010000003">
    <property type="protein sequence ID" value="MBA6058112.1"/>
    <property type="molecule type" value="Genomic_DNA"/>
</dbReference>
<evidence type="ECO:0000313" key="1">
    <source>
        <dbReference type="EMBL" id="MBA6058112.1"/>
    </source>
</evidence>
<proteinExistence type="predicted"/>
<evidence type="ECO:0000313" key="2">
    <source>
        <dbReference type="Proteomes" id="UP000556620"/>
    </source>
</evidence>
<dbReference type="AlphaFoldDB" id="A0A7W2JFJ7"/>